<keyword evidence="3 13" id="KW-0436">Ligase</keyword>
<proteinExistence type="inferred from homology"/>
<evidence type="ECO:0000256" key="1">
    <source>
        <dbReference type="ARBA" id="ARBA00001936"/>
    </source>
</evidence>
<dbReference type="NCBIfam" id="NF002528">
    <property type="entry name" value="PRK01966.1-4"/>
    <property type="match status" value="1"/>
</dbReference>
<keyword evidence="10 15" id="KW-0464">Manganese</keyword>
<feature type="binding site" evidence="15">
    <location>
        <position position="306"/>
    </location>
    <ligand>
        <name>Mg(2+)</name>
        <dbReference type="ChEBI" id="CHEBI:18420"/>
        <label>1</label>
    </ligand>
</feature>
<dbReference type="Gene3D" id="3.30.1490.20">
    <property type="entry name" value="ATP-grasp fold, A domain"/>
    <property type="match status" value="1"/>
</dbReference>
<dbReference type="PROSITE" id="PS00843">
    <property type="entry name" value="DALA_DALA_LIGASE_1"/>
    <property type="match status" value="1"/>
</dbReference>
<evidence type="ECO:0000256" key="12">
    <source>
        <dbReference type="ARBA" id="ARBA00047614"/>
    </source>
</evidence>
<dbReference type="GO" id="GO:0005829">
    <property type="term" value="C:cytosol"/>
    <property type="evidence" value="ECO:0007669"/>
    <property type="project" value="TreeGrafter"/>
</dbReference>
<evidence type="ECO:0000256" key="8">
    <source>
        <dbReference type="ARBA" id="ARBA00022960"/>
    </source>
</evidence>
<dbReference type="InterPro" id="IPR005905">
    <property type="entry name" value="D_ala_D_ala"/>
</dbReference>
<dbReference type="GO" id="GO:0046872">
    <property type="term" value="F:metal ion binding"/>
    <property type="evidence" value="ECO:0007669"/>
    <property type="project" value="UniProtKB-KW"/>
</dbReference>
<dbReference type="InterPro" id="IPR011095">
    <property type="entry name" value="Dala_Dala_lig_C"/>
</dbReference>
<evidence type="ECO:0000256" key="9">
    <source>
        <dbReference type="ARBA" id="ARBA00022984"/>
    </source>
</evidence>
<evidence type="ECO:0000259" key="17">
    <source>
        <dbReference type="PROSITE" id="PS50975"/>
    </source>
</evidence>
<evidence type="ECO:0000256" key="16">
    <source>
        <dbReference type="PROSITE-ProRule" id="PRU00409"/>
    </source>
</evidence>
<evidence type="ECO:0000313" key="18">
    <source>
        <dbReference type="EMBL" id="OUO56621.1"/>
    </source>
</evidence>
<dbReference type="PANTHER" id="PTHR23132:SF25">
    <property type="entry name" value="D-ALANINE--D-ALANINE LIGASE A"/>
    <property type="match status" value="1"/>
</dbReference>
<dbReference type="InterPro" id="IPR011761">
    <property type="entry name" value="ATP-grasp"/>
</dbReference>
<dbReference type="GO" id="GO:0009252">
    <property type="term" value="P:peptidoglycan biosynthetic process"/>
    <property type="evidence" value="ECO:0007669"/>
    <property type="project" value="UniProtKB-UniRule"/>
</dbReference>
<feature type="active site" evidence="14">
    <location>
        <position position="330"/>
    </location>
</feature>
<dbReference type="NCBIfam" id="TIGR01205">
    <property type="entry name" value="D_ala_D_alaTIGR"/>
    <property type="match status" value="1"/>
</dbReference>
<dbReference type="PANTHER" id="PTHR23132">
    <property type="entry name" value="D-ALANINE--D-ALANINE LIGASE"/>
    <property type="match status" value="1"/>
</dbReference>
<organism evidence="18 19">
    <name type="scientific">Candidatus Avelusimicrobium gallicola</name>
    <dbReference type="NCBI Taxonomy" id="2562704"/>
    <lineage>
        <taxon>Bacteria</taxon>
        <taxon>Pseudomonadati</taxon>
        <taxon>Elusimicrobiota</taxon>
        <taxon>Elusimicrobia</taxon>
        <taxon>Elusimicrobiales</taxon>
        <taxon>Elusimicrobiaceae</taxon>
        <taxon>Candidatus Avelusimicrobium</taxon>
    </lineage>
</organism>
<accession>A0A1Y4DMK5</accession>
<comment type="catalytic activity">
    <reaction evidence="12 13">
        <text>2 D-alanine + ATP = D-alanyl-D-alanine + ADP + phosphate + H(+)</text>
        <dbReference type="Rhea" id="RHEA:11224"/>
        <dbReference type="ChEBI" id="CHEBI:15378"/>
        <dbReference type="ChEBI" id="CHEBI:30616"/>
        <dbReference type="ChEBI" id="CHEBI:43474"/>
        <dbReference type="ChEBI" id="CHEBI:57416"/>
        <dbReference type="ChEBI" id="CHEBI:57822"/>
        <dbReference type="ChEBI" id="CHEBI:456216"/>
        <dbReference type="EC" id="6.3.2.4"/>
    </reaction>
</comment>
<evidence type="ECO:0000256" key="7">
    <source>
        <dbReference type="ARBA" id="ARBA00022842"/>
    </source>
</evidence>
<dbReference type="HAMAP" id="MF_00047">
    <property type="entry name" value="Dala_Dala_lig"/>
    <property type="match status" value="1"/>
</dbReference>
<comment type="subcellular location">
    <subcellularLocation>
        <location evidence="13">Cytoplasm</location>
    </subcellularLocation>
</comment>
<keyword evidence="5 16" id="KW-0547">Nucleotide-binding</keyword>
<dbReference type="InterPro" id="IPR013815">
    <property type="entry name" value="ATP_grasp_subdomain_1"/>
</dbReference>
<dbReference type="Gene3D" id="3.40.50.20">
    <property type="match status" value="1"/>
</dbReference>
<dbReference type="InterPro" id="IPR016185">
    <property type="entry name" value="PreATP-grasp_dom_sf"/>
</dbReference>
<dbReference type="SUPFAM" id="SSF52440">
    <property type="entry name" value="PreATP-grasp domain"/>
    <property type="match status" value="1"/>
</dbReference>
<evidence type="ECO:0000256" key="6">
    <source>
        <dbReference type="ARBA" id="ARBA00022840"/>
    </source>
</evidence>
<evidence type="ECO:0000256" key="2">
    <source>
        <dbReference type="ARBA" id="ARBA00010871"/>
    </source>
</evidence>
<dbReference type="PROSITE" id="PS50975">
    <property type="entry name" value="ATP_GRASP"/>
    <property type="match status" value="1"/>
</dbReference>
<keyword evidence="4 15" id="KW-0479">Metal-binding</keyword>
<evidence type="ECO:0000256" key="4">
    <source>
        <dbReference type="ARBA" id="ARBA00022723"/>
    </source>
</evidence>
<dbReference type="Pfam" id="PF07478">
    <property type="entry name" value="Dala_Dala_lig_C"/>
    <property type="match status" value="1"/>
</dbReference>
<evidence type="ECO:0000256" key="14">
    <source>
        <dbReference type="PIRSR" id="PIRSR039102-1"/>
    </source>
</evidence>
<comment type="function">
    <text evidence="13">Cell wall formation.</text>
</comment>
<feature type="binding site" evidence="15">
    <location>
        <position position="319"/>
    </location>
    <ligand>
        <name>Mg(2+)</name>
        <dbReference type="ChEBI" id="CHEBI:18420"/>
        <label>2</label>
    </ligand>
</feature>
<dbReference type="EMBL" id="NFJD01000003">
    <property type="protein sequence ID" value="OUO56621.1"/>
    <property type="molecule type" value="Genomic_DNA"/>
</dbReference>
<comment type="cofactor">
    <cofactor evidence="15">
        <name>Mg(2+)</name>
        <dbReference type="ChEBI" id="CHEBI:18420"/>
    </cofactor>
    <cofactor evidence="15">
        <name>Mn(2+)</name>
        <dbReference type="ChEBI" id="CHEBI:29035"/>
    </cofactor>
    <text evidence="15">Binds 2 magnesium or manganese ions per subunit.</text>
</comment>
<feature type="domain" description="ATP-grasp" evidence="17">
    <location>
        <begin position="145"/>
        <end position="352"/>
    </location>
</feature>
<comment type="pathway">
    <text evidence="13">Cell wall biogenesis; peptidoglycan biosynthesis.</text>
</comment>
<comment type="similarity">
    <text evidence="2 13">Belongs to the D-alanine--D-alanine ligase family.</text>
</comment>
<reference evidence="19" key="1">
    <citation type="submission" date="2017-04" db="EMBL/GenBank/DDBJ databases">
        <title>Function of individual gut microbiota members based on whole genome sequencing of pure cultures obtained from chicken caecum.</title>
        <authorList>
            <person name="Medvecky M."/>
            <person name="Cejkova D."/>
            <person name="Polansky O."/>
            <person name="Karasova D."/>
            <person name="Kubasova T."/>
            <person name="Cizek A."/>
            <person name="Rychlik I."/>
        </authorList>
    </citation>
    <scope>NUCLEOTIDE SEQUENCE [LARGE SCALE GENOMIC DNA]</scope>
    <source>
        <strain evidence="19">An273</strain>
    </source>
</reference>
<evidence type="ECO:0000256" key="13">
    <source>
        <dbReference type="HAMAP-Rule" id="MF_00047"/>
    </source>
</evidence>
<keyword evidence="13" id="KW-0963">Cytoplasm</keyword>
<comment type="cofactor">
    <cofactor evidence="1">
        <name>Mn(2+)</name>
        <dbReference type="ChEBI" id="CHEBI:29035"/>
    </cofactor>
</comment>
<dbReference type="Proteomes" id="UP000196368">
    <property type="component" value="Unassembled WGS sequence"/>
</dbReference>
<dbReference type="SUPFAM" id="SSF56059">
    <property type="entry name" value="Glutathione synthetase ATP-binding domain-like"/>
    <property type="match status" value="1"/>
</dbReference>
<dbReference type="GO" id="GO:0005524">
    <property type="term" value="F:ATP binding"/>
    <property type="evidence" value="ECO:0007669"/>
    <property type="project" value="UniProtKB-UniRule"/>
</dbReference>
<name>A0A1Y4DMK5_9BACT</name>
<evidence type="ECO:0000256" key="10">
    <source>
        <dbReference type="ARBA" id="ARBA00023211"/>
    </source>
</evidence>
<evidence type="ECO:0000256" key="11">
    <source>
        <dbReference type="ARBA" id="ARBA00023316"/>
    </source>
</evidence>
<evidence type="ECO:0000256" key="3">
    <source>
        <dbReference type="ARBA" id="ARBA00022598"/>
    </source>
</evidence>
<evidence type="ECO:0000313" key="19">
    <source>
        <dbReference type="Proteomes" id="UP000196368"/>
    </source>
</evidence>
<keyword evidence="7 15" id="KW-0460">Magnesium</keyword>
<keyword evidence="19" id="KW-1185">Reference proteome</keyword>
<dbReference type="GO" id="GO:0008716">
    <property type="term" value="F:D-alanine-D-alanine ligase activity"/>
    <property type="evidence" value="ECO:0007669"/>
    <property type="project" value="UniProtKB-UniRule"/>
</dbReference>
<comment type="caution">
    <text evidence="18">The sequence shown here is derived from an EMBL/GenBank/DDBJ whole genome shotgun (WGS) entry which is preliminary data.</text>
</comment>
<feature type="binding site" evidence="15">
    <location>
        <position position="321"/>
    </location>
    <ligand>
        <name>Mg(2+)</name>
        <dbReference type="ChEBI" id="CHEBI:18420"/>
        <label>2</label>
    </ligand>
</feature>
<gene>
    <name evidence="13" type="primary">ddl</name>
    <name evidence="18" type="ORF">B5F75_05365</name>
</gene>
<dbReference type="EC" id="6.3.2.4" evidence="13"/>
<dbReference type="AlphaFoldDB" id="A0A1Y4DMK5"/>
<dbReference type="GO" id="GO:0071555">
    <property type="term" value="P:cell wall organization"/>
    <property type="evidence" value="ECO:0007669"/>
    <property type="project" value="UniProtKB-KW"/>
</dbReference>
<evidence type="ECO:0000256" key="15">
    <source>
        <dbReference type="PIRSR" id="PIRSR039102-3"/>
    </source>
</evidence>
<feature type="active site" evidence="14">
    <location>
        <position position="27"/>
    </location>
</feature>
<keyword evidence="8 13" id="KW-0133">Cell shape</keyword>
<sequence length="368" mass="40736">MNFIRPFIREGMLALNLVVLYGGKSTEHEVSVHSAQTVCRLLAQQKDKYTVYPVFISKEGYWFLQSSCGPQTPADLPITPVLRPGVHLAALDGSWSLRADVVFPVLHGTNCEDGTMQGFLETLQVPYVGCGVLASAIGMDKEIAKLIARETGAPVLPYRVVSKGKAYDQKELENWAVQTGLPVFVKPVRLGSSVGVRKVKDVSQLNDAVKFALRFDTDVMIEKGVDHAREIFCAIYGDGETVKSSACGELRHLAGEFFDYEAKYITAGGCETKVPADLPEQTAQKMRQDSERIFRALRGSGLARVDFLMDKNGAYYFSEINTLPGMSETSLFPQLFEACGEDYTAILNRLIEMALVRHKQKETLAFSR</sequence>
<keyword evidence="6 16" id="KW-0067">ATP-binding</keyword>
<dbReference type="PIRSF" id="PIRSF039102">
    <property type="entry name" value="Ddl/VanB"/>
    <property type="match status" value="1"/>
</dbReference>
<dbReference type="Pfam" id="PF01820">
    <property type="entry name" value="Dala_Dala_lig_N"/>
    <property type="match status" value="1"/>
</dbReference>
<dbReference type="PROSITE" id="PS00844">
    <property type="entry name" value="DALA_DALA_LIGASE_2"/>
    <property type="match status" value="1"/>
</dbReference>
<keyword evidence="11 13" id="KW-0961">Cell wall biogenesis/degradation</keyword>
<keyword evidence="9 13" id="KW-0573">Peptidoglycan synthesis</keyword>
<feature type="active site" evidence="14">
    <location>
        <position position="192"/>
    </location>
</feature>
<dbReference type="InterPro" id="IPR000291">
    <property type="entry name" value="D-Ala_lig_Van_CS"/>
</dbReference>
<protein>
    <recommendedName>
        <fullName evidence="13">D-alanine--D-alanine ligase</fullName>
        <ecNumber evidence="13">6.3.2.4</ecNumber>
    </recommendedName>
    <alternativeName>
        <fullName evidence="13">D-Ala-D-Ala ligase</fullName>
    </alternativeName>
    <alternativeName>
        <fullName evidence="13">D-alanylalanine synthetase</fullName>
    </alternativeName>
</protein>
<feature type="binding site" evidence="15">
    <location>
        <position position="319"/>
    </location>
    <ligand>
        <name>Mg(2+)</name>
        <dbReference type="ChEBI" id="CHEBI:18420"/>
        <label>1</label>
    </ligand>
</feature>
<dbReference type="InterPro" id="IPR011127">
    <property type="entry name" value="Dala_Dala_lig_N"/>
</dbReference>
<dbReference type="UniPathway" id="UPA00219"/>
<evidence type="ECO:0000256" key="5">
    <source>
        <dbReference type="ARBA" id="ARBA00022741"/>
    </source>
</evidence>
<dbReference type="GO" id="GO:0008360">
    <property type="term" value="P:regulation of cell shape"/>
    <property type="evidence" value="ECO:0007669"/>
    <property type="project" value="UniProtKB-KW"/>
</dbReference>
<dbReference type="Gene3D" id="3.30.470.20">
    <property type="entry name" value="ATP-grasp fold, B domain"/>
    <property type="match status" value="1"/>
</dbReference>